<dbReference type="RefSeq" id="XP_031378365.1">
    <property type="nucleotide sequence ID" value="XM_031522505.1"/>
</dbReference>
<organism evidence="2 3">
    <name type="scientific">Punica granatum</name>
    <name type="common">Pomegranate</name>
    <dbReference type="NCBI Taxonomy" id="22663"/>
    <lineage>
        <taxon>Eukaryota</taxon>
        <taxon>Viridiplantae</taxon>
        <taxon>Streptophyta</taxon>
        <taxon>Embryophyta</taxon>
        <taxon>Tracheophyta</taxon>
        <taxon>Spermatophyta</taxon>
        <taxon>Magnoliopsida</taxon>
        <taxon>eudicotyledons</taxon>
        <taxon>Gunneridae</taxon>
        <taxon>Pentapetalae</taxon>
        <taxon>rosids</taxon>
        <taxon>malvids</taxon>
        <taxon>Myrtales</taxon>
        <taxon>Lythraceae</taxon>
        <taxon>Punica</taxon>
    </lineage>
</organism>
<reference evidence="3" key="2">
    <citation type="submission" date="2025-08" db="UniProtKB">
        <authorList>
            <consortium name="RefSeq"/>
        </authorList>
    </citation>
    <scope>IDENTIFICATION</scope>
    <source>
        <tissue evidence="3">Leaf</tissue>
    </source>
</reference>
<reference evidence="2" key="1">
    <citation type="journal article" date="2020" name="Plant Biotechnol. J.">
        <title>The pomegranate (Punica granatum L.) draft genome dissects genetic divergence between soft- and hard-seeded cultivars.</title>
        <authorList>
            <person name="Luo X."/>
            <person name="Li H."/>
            <person name="Wu Z."/>
            <person name="Yao W."/>
            <person name="Zhao P."/>
            <person name="Cao D."/>
            <person name="Yu H."/>
            <person name="Li K."/>
            <person name="Poudel K."/>
            <person name="Zhao D."/>
            <person name="Zhang F."/>
            <person name="Xia X."/>
            <person name="Chen L."/>
            <person name="Wang Q."/>
            <person name="Jing D."/>
            <person name="Cao S."/>
        </authorList>
    </citation>
    <scope>NUCLEOTIDE SEQUENCE [LARGE SCALE GENOMIC DNA]</scope>
    <source>
        <strain evidence="2">cv. Tunisia</strain>
    </source>
</reference>
<dbReference type="Proteomes" id="UP000515151">
    <property type="component" value="Chromosome 2"/>
</dbReference>
<protein>
    <submittedName>
        <fullName evidence="3">Uncharacterized protein C6orf132 homolog</fullName>
    </submittedName>
</protein>
<feature type="region of interest" description="Disordered" evidence="1">
    <location>
        <begin position="313"/>
        <end position="380"/>
    </location>
</feature>
<dbReference type="GeneID" id="116193757"/>
<proteinExistence type="predicted"/>
<gene>
    <name evidence="3" type="primary">LOC116193757</name>
</gene>
<evidence type="ECO:0000313" key="3">
    <source>
        <dbReference type="RefSeq" id="XP_031378365.1"/>
    </source>
</evidence>
<evidence type="ECO:0000313" key="2">
    <source>
        <dbReference type="Proteomes" id="UP000515151"/>
    </source>
</evidence>
<feature type="region of interest" description="Disordered" evidence="1">
    <location>
        <begin position="8"/>
        <end position="45"/>
    </location>
</feature>
<feature type="region of interest" description="Disordered" evidence="1">
    <location>
        <begin position="269"/>
        <end position="298"/>
    </location>
</feature>
<name>A0A6P8C6F7_PUNGR</name>
<dbReference type="AlphaFoldDB" id="A0A6P8C6F7"/>
<feature type="compositionally biased region" description="Low complexity" evidence="1">
    <location>
        <begin position="315"/>
        <end position="337"/>
    </location>
</feature>
<dbReference type="OrthoDB" id="1750196at2759"/>
<accession>A0A6P8C6F7</accession>
<sequence>MATNMAELLALLRGPNRASSSSTPPLGPGPTVDPTLEAPPAQAPGNIEIPVPPTLHTSAVHPFTNPFPPPPAPTAVPLPPAAFLSSEHVLSAPPPVSIPAPTMAYAIPPPMVFSAPSAPVPTHLQAAELPSYPSLHPHVGLSYQAPPPIDTTFHEPGTPTHVAQFASPTHFFLEADTEQERRLKRMEETIRALQAGDARLDARYGDCSLFPAMRLPPKFKIPEFKTYEGTTDPRHHLRLYRGKMLQYWEYEEFAGKKLDLGIKLGRMEDPTSKGDESSKKVPATSSSSSGRRGKEATVNTVNMAQQVPQQYSMNYTAAPPTAPSYAPQAPQYRPQASTQPIYYSALPPLPPSTVPSPVVHHYAPTPSQAPQYQPPVPRTS</sequence>
<keyword evidence="2" id="KW-1185">Reference proteome</keyword>
<evidence type="ECO:0000256" key="1">
    <source>
        <dbReference type="SAM" id="MobiDB-lite"/>
    </source>
</evidence>
<feature type="compositionally biased region" description="Basic and acidic residues" evidence="1">
    <location>
        <begin position="269"/>
        <end position="279"/>
    </location>
</feature>